<keyword evidence="3" id="KW-0732">Signal</keyword>
<feature type="region of interest" description="Disordered" evidence="1">
    <location>
        <begin position="568"/>
        <end position="625"/>
    </location>
</feature>
<feature type="region of interest" description="Disordered" evidence="1">
    <location>
        <begin position="518"/>
        <end position="546"/>
    </location>
</feature>
<feature type="chain" id="PRO_5031537934" description="PDZ domain-containing protein" evidence="3">
    <location>
        <begin position="24"/>
        <end position="897"/>
    </location>
</feature>
<feature type="compositionally biased region" description="Basic and acidic residues" evidence="1">
    <location>
        <begin position="468"/>
        <end position="479"/>
    </location>
</feature>
<keyword evidence="2" id="KW-0812">Transmembrane</keyword>
<gene>
    <name evidence="5" type="ORF">PAUS00366_LOCUS1496</name>
</gene>
<evidence type="ECO:0000313" key="5">
    <source>
        <dbReference type="EMBL" id="CAE0708776.1"/>
    </source>
</evidence>
<feature type="region of interest" description="Disordered" evidence="1">
    <location>
        <begin position="424"/>
        <end position="485"/>
    </location>
</feature>
<evidence type="ECO:0000256" key="2">
    <source>
        <dbReference type="SAM" id="Phobius"/>
    </source>
</evidence>
<feature type="region of interest" description="Disordered" evidence="1">
    <location>
        <begin position="767"/>
        <end position="786"/>
    </location>
</feature>
<dbReference type="InterPro" id="IPR001478">
    <property type="entry name" value="PDZ"/>
</dbReference>
<dbReference type="PANTHER" id="PTHR38909">
    <property type="entry name" value="G PROTEIN GAMMA DOMAIN-CONTAINING PROTEIN"/>
    <property type="match status" value="1"/>
</dbReference>
<dbReference type="SUPFAM" id="SSF50156">
    <property type="entry name" value="PDZ domain-like"/>
    <property type="match status" value="1"/>
</dbReference>
<sequence>MTIRNAIERMASLLLLVPGIAKGLDMKAKPNYRVRSLVGKRDLQTTHFNPLDMMLSFSDDGADKEDEFYLDIFDTPALLTNAETPMVISDAMNSFLIAELNGRFDHLNSVEKVSSEIFNLSERNGTYVDSLGLKDTRLGTEARMKVTLSFELTPSPKTDDVIDILKEIMSNLTYFVTNLTSSVSDDNELSGAYEAIRREIRPPSFAKPPDQTIVVDISEGEGQVQNGGKIFDDSSQKFVLSTVPIVVVVAVLAAVIVLFVFKKRRKAVEPESDKDSGIMHMDVENDVYSIDRSVGSETSKSAISMLDSIKQDESSIQFSMSNESGLLPGTQGGDSVFSGIDTTLTGGGVLSPRSLSSPKSMMTGYTCGSGSTIRASNLNSAKNKKKLVKPKSPAGASVFAFLDPIEDADEDDVDDLVLMERAQISTKSNGSQQDTNENSNLGNTGGSTDGTESSSSLEGVSISLPVNSKKENQENDRTKAPSAEPVYRVLADLENMEATIASVPREPKPFNMQHMAEARDAQAPTPRNSGAPTLPLEDEKKSETDDLEKTVIRVATGASNQISGFFKGERKSMSTPTSPVSSPTIGGPLSAPTSPVSQVGRHWITSPNKTPLRIPRSPKLEDNDDYVMDLSNPSLTEENYNDARGVNDTISDSMRIIDRAPQDSPDLEPHGGRRHVGDNVVDGSALYQASAMHPTDWSCKSSDADSIGASTIDEETSQIHKNLLSLGGDDGDATNNIVMDSTRSISASRQLINDLVWLEKKIATVRGENSTHGASSHGRKRDDSLSFDSNDKYDGIEVDTSIGDSQFDRNPSNIVCRDCFAPPGKLHIVIHSTKDGPEVHMVRDQSTLEGEIFPGDLIIAVDNVDTRTCTAEEVLGMMSSKGDQERKITVLRFKDEA</sequence>
<dbReference type="PANTHER" id="PTHR38909:SF1">
    <property type="entry name" value="G PROTEIN GAMMA DOMAIN-CONTAINING PROTEIN"/>
    <property type="match status" value="1"/>
</dbReference>
<feature type="compositionally biased region" description="Basic and acidic residues" evidence="1">
    <location>
        <begin position="537"/>
        <end position="546"/>
    </location>
</feature>
<feature type="transmembrane region" description="Helical" evidence="2">
    <location>
        <begin position="238"/>
        <end position="261"/>
    </location>
</feature>
<evidence type="ECO:0000256" key="1">
    <source>
        <dbReference type="SAM" id="MobiDB-lite"/>
    </source>
</evidence>
<evidence type="ECO:0000256" key="3">
    <source>
        <dbReference type="SAM" id="SignalP"/>
    </source>
</evidence>
<proteinExistence type="predicted"/>
<dbReference type="SMART" id="SM00228">
    <property type="entry name" value="PDZ"/>
    <property type="match status" value="1"/>
</dbReference>
<feature type="compositionally biased region" description="Low complexity" evidence="1">
    <location>
        <begin position="449"/>
        <end position="464"/>
    </location>
</feature>
<accession>A0A7S4EF48</accession>
<reference evidence="5" key="1">
    <citation type="submission" date="2021-01" db="EMBL/GenBank/DDBJ databases">
        <authorList>
            <person name="Corre E."/>
            <person name="Pelletier E."/>
            <person name="Niang G."/>
            <person name="Scheremetjew M."/>
            <person name="Finn R."/>
            <person name="Kale V."/>
            <person name="Holt S."/>
            <person name="Cochrane G."/>
            <person name="Meng A."/>
            <person name="Brown T."/>
            <person name="Cohen L."/>
        </authorList>
    </citation>
    <scope>NUCLEOTIDE SEQUENCE</scope>
    <source>
        <strain evidence="5">10249 10 AB</strain>
    </source>
</reference>
<name>A0A7S4EF48_9STRA</name>
<evidence type="ECO:0000259" key="4">
    <source>
        <dbReference type="SMART" id="SM00228"/>
    </source>
</evidence>
<feature type="compositionally biased region" description="Low complexity" evidence="1">
    <location>
        <begin position="573"/>
        <end position="584"/>
    </location>
</feature>
<feature type="compositionally biased region" description="Polar residues" evidence="1">
    <location>
        <begin position="424"/>
        <end position="441"/>
    </location>
</feature>
<feature type="domain" description="PDZ" evidence="4">
    <location>
        <begin position="824"/>
        <end position="894"/>
    </location>
</feature>
<organism evidence="5">
    <name type="scientific">Pseudo-nitzschia australis</name>
    <dbReference type="NCBI Taxonomy" id="44445"/>
    <lineage>
        <taxon>Eukaryota</taxon>
        <taxon>Sar</taxon>
        <taxon>Stramenopiles</taxon>
        <taxon>Ochrophyta</taxon>
        <taxon>Bacillariophyta</taxon>
        <taxon>Bacillariophyceae</taxon>
        <taxon>Bacillariophycidae</taxon>
        <taxon>Bacillariales</taxon>
        <taxon>Bacillariaceae</taxon>
        <taxon>Pseudo-nitzschia</taxon>
    </lineage>
</organism>
<keyword evidence="2" id="KW-0472">Membrane</keyword>
<feature type="signal peptide" evidence="3">
    <location>
        <begin position="1"/>
        <end position="23"/>
    </location>
</feature>
<dbReference type="AlphaFoldDB" id="A0A7S4EF48"/>
<keyword evidence="2" id="KW-1133">Transmembrane helix</keyword>
<dbReference type="InterPro" id="IPR036034">
    <property type="entry name" value="PDZ_sf"/>
</dbReference>
<protein>
    <recommendedName>
        <fullName evidence="4">PDZ domain-containing protein</fullName>
    </recommendedName>
</protein>
<dbReference type="EMBL" id="HBIX01002032">
    <property type="protein sequence ID" value="CAE0708776.1"/>
    <property type="molecule type" value="Transcribed_RNA"/>
</dbReference>